<accession>A0ABW3JL38</accession>
<sequence length="306" mass="32924">MKFQKSIVLAVVLAFTCLITSCNIEPFNDDYQSIENNNKGLLKVDFDGKTFTSDATSATVLNDVINISGFRGVNQEAIILTIFASKIGTYQIGVTANQVETNAAAYSTNTKTGNGNVWIGATDFITSQGEVKITEIDTKNKTISGTFFFTGQNQNLGTKEFTNGVFSKISYTTEALPPSGKNTFFAKVDGVEFVEDAVQGVATSLPGFSTIGISATKNNLQTIGLTLNSDIVEGDYTFSSFTPPLGQYNLSLTNSNVSQNAGSKLTITLHDKAKKRIVGMFNFMASPVLGGQSYEITEGSFDVTYF</sequence>
<dbReference type="EMBL" id="JBHTJI010000022">
    <property type="protein sequence ID" value="MFD0990806.1"/>
    <property type="molecule type" value="Genomic_DNA"/>
</dbReference>
<dbReference type="Pfam" id="PF19765">
    <property type="entry name" value="DUF6252"/>
    <property type="match status" value="1"/>
</dbReference>
<name>A0ABW3JL38_9FLAO</name>
<keyword evidence="1" id="KW-0732">Signal</keyword>
<gene>
    <name evidence="2" type="ORF">ACFQ1R_11920</name>
</gene>
<comment type="caution">
    <text evidence="2">The sequence shown here is derived from an EMBL/GenBank/DDBJ whole genome shotgun (WGS) entry which is preliminary data.</text>
</comment>
<dbReference type="InterPro" id="IPR046219">
    <property type="entry name" value="DUF6252"/>
</dbReference>
<organism evidence="2 3">
    <name type="scientific">Mariniflexile jejuense</name>
    <dbReference type="NCBI Taxonomy" id="1173582"/>
    <lineage>
        <taxon>Bacteria</taxon>
        <taxon>Pseudomonadati</taxon>
        <taxon>Bacteroidota</taxon>
        <taxon>Flavobacteriia</taxon>
        <taxon>Flavobacteriales</taxon>
        <taxon>Flavobacteriaceae</taxon>
        <taxon>Mariniflexile</taxon>
    </lineage>
</organism>
<evidence type="ECO:0000313" key="3">
    <source>
        <dbReference type="Proteomes" id="UP001597061"/>
    </source>
</evidence>
<protein>
    <submittedName>
        <fullName evidence="2">DUF6252 family protein</fullName>
    </submittedName>
</protein>
<dbReference type="RefSeq" id="WP_379926449.1">
    <property type="nucleotide sequence ID" value="NZ_JBHTJI010000022.1"/>
</dbReference>
<keyword evidence="3" id="KW-1185">Reference proteome</keyword>
<reference evidence="3" key="1">
    <citation type="journal article" date="2019" name="Int. J. Syst. Evol. Microbiol.">
        <title>The Global Catalogue of Microorganisms (GCM) 10K type strain sequencing project: providing services to taxonomists for standard genome sequencing and annotation.</title>
        <authorList>
            <consortium name="The Broad Institute Genomics Platform"/>
            <consortium name="The Broad Institute Genome Sequencing Center for Infectious Disease"/>
            <person name="Wu L."/>
            <person name="Ma J."/>
        </authorList>
    </citation>
    <scope>NUCLEOTIDE SEQUENCE [LARGE SCALE GENOMIC DNA]</scope>
    <source>
        <strain evidence="3">CCUG 62414</strain>
    </source>
</reference>
<dbReference type="PROSITE" id="PS51257">
    <property type="entry name" value="PROKAR_LIPOPROTEIN"/>
    <property type="match status" value="1"/>
</dbReference>
<feature type="signal peptide" evidence="1">
    <location>
        <begin position="1"/>
        <end position="24"/>
    </location>
</feature>
<dbReference type="Proteomes" id="UP001597061">
    <property type="component" value="Unassembled WGS sequence"/>
</dbReference>
<evidence type="ECO:0000313" key="2">
    <source>
        <dbReference type="EMBL" id="MFD0990806.1"/>
    </source>
</evidence>
<proteinExistence type="predicted"/>
<feature type="chain" id="PRO_5046951278" evidence="1">
    <location>
        <begin position="25"/>
        <end position="306"/>
    </location>
</feature>
<evidence type="ECO:0000256" key="1">
    <source>
        <dbReference type="SAM" id="SignalP"/>
    </source>
</evidence>